<dbReference type="STRING" id="927664.SAMN05421780_1035"/>
<dbReference type="EMBL" id="FOLE01000003">
    <property type="protein sequence ID" value="SFC12371.1"/>
    <property type="molecule type" value="Genomic_DNA"/>
</dbReference>
<evidence type="ECO:0000313" key="3">
    <source>
        <dbReference type="Proteomes" id="UP000199514"/>
    </source>
</evidence>
<organism evidence="2 3">
    <name type="scientific">Flexibacter flexilis DSM 6793</name>
    <dbReference type="NCBI Taxonomy" id="927664"/>
    <lineage>
        <taxon>Bacteria</taxon>
        <taxon>Pseudomonadati</taxon>
        <taxon>Bacteroidota</taxon>
        <taxon>Cytophagia</taxon>
        <taxon>Cytophagales</taxon>
        <taxon>Flexibacteraceae</taxon>
        <taxon>Flexibacter</taxon>
    </lineage>
</organism>
<reference evidence="2 3" key="1">
    <citation type="submission" date="2016-10" db="EMBL/GenBank/DDBJ databases">
        <authorList>
            <person name="de Groot N.N."/>
        </authorList>
    </citation>
    <scope>NUCLEOTIDE SEQUENCE [LARGE SCALE GENOMIC DNA]</scope>
    <source>
        <strain evidence="2 3">DSM 6793</strain>
    </source>
</reference>
<dbReference type="OrthoDB" id="1305498at2"/>
<proteinExistence type="predicted"/>
<gene>
    <name evidence="2" type="ORF">SAMN05421780_1035</name>
</gene>
<feature type="signal peptide" evidence="1">
    <location>
        <begin position="1"/>
        <end position="18"/>
    </location>
</feature>
<name>A0A1I1GLJ8_9BACT</name>
<protein>
    <submittedName>
        <fullName evidence="2">Uncharacterized protein</fullName>
    </submittedName>
</protein>
<evidence type="ECO:0000256" key="1">
    <source>
        <dbReference type="SAM" id="SignalP"/>
    </source>
</evidence>
<keyword evidence="3" id="KW-1185">Reference proteome</keyword>
<dbReference type="AlphaFoldDB" id="A0A1I1GLJ8"/>
<dbReference type="Pfam" id="PF16328">
    <property type="entry name" value="DUF4961"/>
    <property type="match status" value="1"/>
</dbReference>
<evidence type="ECO:0000313" key="2">
    <source>
        <dbReference type="EMBL" id="SFC12371.1"/>
    </source>
</evidence>
<sequence length="267" mass="29416">MKYYFSVILTLVSFWSFGQVITTAPSSFTGQDQVKISIDVTGTAVDGIEPLYLWTWSPAEPPGGNGTWTSSNETMKLTKEATNIWSITMVPSQYYGVPPAKISQIAFLVKAKDGSGSPEKKTKDLSVPVDAVTYKDTVTRVFPTKFTDNDVVAFYYNRTLDKSNTMKALGADDVYMYAEARVKNAAGTESQKVIVSKSQVGTVDALKATSVSNDLFRLRMIPRKFFNIADGEHITQIKVQFRSKDGSSGALKDTNASTNNDFDFVVR</sequence>
<accession>A0A1I1GLJ8</accession>
<dbReference type="Proteomes" id="UP000199514">
    <property type="component" value="Unassembled WGS sequence"/>
</dbReference>
<feature type="chain" id="PRO_5011440944" evidence="1">
    <location>
        <begin position="19"/>
        <end position="267"/>
    </location>
</feature>
<dbReference type="InterPro" id="IPR032522">
    <property type="entry name" value="DUF4961"/>
</dbReference>
<keyword evidence="1" id="KW-0732">Signal</keyword>
<dbReference type="RefSeq" id="WP_143083894.1">
    <property type="nucleotide sequence ID" value="NZ_FOLE01000003.1"/>
</dbReference>